<evidence type="ECO:0000313" key="2">
    <source>
        <dbReference type="Proteomes" id="UP001358193"/>
    </source>
</evidence>
<proteinExistence type="predicted"/>
<keyword evidence="2" id="KW-1185">Reference proteome</keyword>
<evidence type="ECO:0008006" key="3">
    <source>
        <dbReference type="Google" id="ProtNLM"/>
    </source>
</evidence>
<dbReference type="Proteomes" id="UP001358193">
    <property type="component" value="Segment"/>
</dbReference>
<organism evidence="1 2">
    <name type="scientific">phage Lak_Megaphage_Sonny</name>
    <dbReference type="NCBI Taxonomy" id="3109229"/>
    <lineage>
        <taxon>Viruses</taxon>
        <taxon>Duplodnaviria</taxon>
        <taxon>Heunggongvirae</taxon>
        <taxon>Uroviricota</taxon>
        <taxon>Caudoviricetes</taxon>
        <taxon>Caudoviricetes code 15 clade</taxon>
    </lineage>
</organism>
<reference evidence="1 2" key="1">
    <citation type="submission" date="2023-11" db="EMBL/GenBank/DDBJ databases">
        <authorList>
            <person name="Cook R."/>
            <person name="Crisci M."/>
            <person name="Pye H."/>
            <person name="Adriaenssens E."/>
            <person name="Santini J."/>
        </authorList>
    </citation>
    <scope>NUCLEOTIDE SEQUENCE [LARGE SCALE GENOMIC DNA]</scope>
    <source>
        <strain evidence="1">Lak_Megaphage_Sonny</strain>
    </source>
</reference>
<evidence type="ECO:0000313" key="1">
    <source>
        <dbReference type="EMBL" id="WQJ53595.1"/>
    </source>
</evidence>
<accession>A0ABZ0Z650</accession>
<protein>
    <recommendedName>
        <fullName evidence="3">Virion structural protein</fullName>
    </recommendedName>
</protein>
<dbReference type="EMBL" id="OR769223">
    <property type="protein sequence ID" value="WQJ53595.1"/>
    <property type="molecule type" value="Genomic_DNA"/>
</dbReference>
<name>A0ABZ0Z650_9CAUD</name>
<sequence>MLYINEFENIGEYQRIASELPQPQLAYFKDQGKCHAITEPGPYGVFIVDEKGKRYTVDSWDSTRTDARFVKFSNEILNPGNGQPDNSIVISKNWEYVNILPIWQVEDVLLNVKTTTDPSVAVTDYNGLLNTSSAIEDASTKKGSRTLENYIPALMYAQQTKETFKGEELHAYVPAMGQYMQIIENLEQINVALNKIHAKSFPTGSTSIWYSSTQHSYDRMWTLNNQDPGQRVKAGYFGSGAYVLPLFSI</sequence>